<dbReference type="RefSeq" id="WP_175114934.1">
    <property type="nucleotide sequence ID" value="NZ_CADIKF010000071.1"/>
</dbReference>
<evidence type="ECO:0000313" key="2">
    <source>
        <dbReference type="EMBL" id="CAB3770507.1"/>
    </source>
</evidence>
<dbReference type="AlphaFoldDB" id="A0A6J5EYG5"/>
<evidence type="ECO:0000256" key="1">
    <source>
        <dbReference type="SAM" id="MobiDB-lite"/>
    </source>
</evidence>
<dbReference type="EMBL" id="CADIKF010000071">
    <property type="protein sequence ID" value="CAB3770507.1"/>
    <property type="molecule type" value="Genomic_DNA"/>
</dbReference>
<proteinExistence type="predicted"/>
<dbReference type="Proteomes" id="UP000494329">
    <property type="component" value="Unassembled WGS sequence"/>
</dbReference>
<feature type="region of interest" description="Disordered" evidence="1">
    <location>
        <begin position="24"/>
        <end position="45"/>
    </location>
</feature>
<keyword evidence="3" id="KW-1185">Reference proteome</keyword>
<evidence type="ECO:0008006" key="4">
    <source>
        <dbReference type="Google" id="ProtNLM"/>
    </source>
</evidence>
<organism evidence="2 3">
    <name type="scientific">Paraburkholderia solisilvae</name>
    <dbReference type="NCBI Taxonomy" id="624376"/>
    <lineage>
        <taxon>Bacteria</taxon>
        <taxon>Pseudomonadati</taxon>
        <taxon>Pseudomonadota</taxon>
        <taxon>Betaproteobacteria</taxon>
        <taxon>Burkholderiales</taxon>
        <taxon>Burkholderiaceae</taxon>
        <taxon>Paraburkholderia</taxon>
    </lineage>
</organism>
<sequence length="93" mass="10192">MPELVRITADAIFNREIFPRVSVAQPADGSRKRAVRGVDPDEPAIDPRQIDMWVDAPPAKPERTRGALRGQVQVADDFDAPLPADLLSAFEGD</sequence>
<name>A0A6J5EYG5_9BURK</name>
<protein>
    <recommendedName>
        <fullName evidence="4">Prevent-host-death protein</fullName>
    </recommendedName>
</protein>
<gene>
    <name evidence="2" type="ORF">LMG29739_05804</name>
</gene>
<evidence type="ECO:0000313" key="3">
    <source>
        <dbReference type="Proteomes" id="UP000494329"/>
    </source>
</evidence>
<reference evidence="2 3" key="1">
    <citation type="submission" date="2020-04" db="EMBL/GenBank/DDBJ databases">
        <authorList>
            <person name="De Canck E."/>
        </authorList>
    </citation>
    <scope>NUCLEOTIDE SEQUENCE [LARGE SCALE GENOMIC DNA]</scope>
    <source>
        <strain evidence="2 3">LMG 29739</strain>
    </source>
</reference>
<accession>A0A6J5EYG5</accession>